<organism evidence="7 8">
    <name type="scientific">Candidatus Enterococcus lowellii</name>
    <dbReference type="NCBI Taxonomy" id="2230877"/>
    <lineage>
        <taxon>Bacteria</taxon>
        <taxon>Bacillati</taxon>
        <taxon>Bacillota</taxon>
        <taxon>Bacilli</taxon>
        <taxon>Lactobacillales</taxon>
        <taxon>Enterococcaceae</taxon>
        <taxon>Enterococcus</taxon>
    </lineage>
</organism>
<evidence type="ECO:0000256" key="1">
    <source>
        <dbReference type="ARBA" id="ARBA00004651"/>
    </source>
</evidence>
<dbReference type="Gene3D" id="1.20.1250.20">
    <property type="entry name" value="MFS general substrate transporter like domains"/>
    <property type="match status" value="1"/>
</dbReference>
<evidence type="ECO:0000256" key="4">
    <source>
        <dbReference type="ARBA" id="ARBA00022989"/>
    </source>
</evidence>
<feature type="transmembrane region" description="Helical" evidence="6">
    <location>
        <begin position="262"/>
        <end position="281"/>
    </location>
</feature>
<dbReference type="PANTHER" id="PTHR23513">
    <property type="entry name" value="INTEGRAL MEMBRANE EFFLUX PROTEIN-RELATED"/>
    <property type="match status" value="1"/>
</dbReference>
<evidence type="ECO:0000256" key="5">
    <source>
        <dbReference type="ARBA" id="ARBA00023136"/>
    </source>
</evidence>
<evidence type="ECO:0000256" key="3">
    <source>
        <dbReference type="ARBA" id="ARBA00022692"/>
    </source>
</evidence>
<dbReference type="Pfam" id="PF07690">
    <property type="entry name" value="MFS_1"/>
    <property type="match status" value="1"/>
</dbReference>
<dbReference type="EMBL" id="CP147251">
    <property type="protein sequence ID" value="WYJ77392.1"/>
    <property type="molecule type" value="Genomic_DNA"/>
</dbReference>
<dbReference type="CDD" id="cd06173">
    <property type="entry name" value="MFS_MefA_like"/>
    <property type="match status" value="1"/>
</dbReference>
<keyword evidence="4 6" id="KW-1133">Transmembrane helix</keyword>
<dbReference type="InterPro" id="IPR036259">
    <property type="entry name" value="MFS_trans_sf"/>
</dbReference>
<dbReference type="InterPro" id="IPR011701">
    <property type="entry name" value="MFS"/>
</dbReference>
<dbReference type="Proteomes" id="UP000664701">
    <property type="component" value="Chromosome"/>
</dbReference>
<feature type="transmembrane region" description="Helical" evidence="6">
    <location>
        <begin position="353"/>
        <end position="372"/>
    </location>
</feature>
<sequence>MFFDYGNNTWIASLGKKGQKILTYYQISESIIGIIFNIFGGIIADKRNKKRTIIIADISSCIVCFILALCYPTVFFIYIMILVNALLAVFSSLKSPSYKSIIPNIVDKKNLKNTNSLLEISNQLINISSPIFLIVFMKVIGIQGALFIDSISFLISAIINYNISMLNPISNEKKDSKKIKVIEELKIGLNYLIKDPNLINLLIVSAIVNLFLAGYNFSIPFSKTAFDTTDNTYGTLLTAQAIGGILGGIFSRKYIKNSSMDYLLKILLFCGLGIMLIYISFLLTKNLFAIASCVALFHFLLTIYNVTFFTNVQLEVNKEYLGRVFSVIFTISIVFMPIGTLLFSIFLSASNPFNYIVVGLGIVITSTTFLLINKKRWTK</sequence>
<feature type="transmembrane region" description="Helical" evidence="6">
    <location>
        <begin position="24"/>
        <end position="44"/>
    </location>
</feature>
<keyword evidence="8" id="KW-1185">Reference proteome</keyword>
<evidence type="ECO:0000313" key="8">
    <source>
        <dbReference type="Proteomes" id="UP000664701"/>
    </source>
</evidence>
<keyword evidence="5 6" id="KW-0472">Membrane</keyword>
<name>A0ABZ2SPC9_9ENTE</name>
<gene>
    <name evidence="7" type="ORF">DOK78_002030</name>
</gene>
<feature type="transmembrane region" description="Helical" evidence="6">
    <location>
        <begin position="198"/>
        <end position="219"/>
    </location>
</feature>
<feature type="transmembrane region" description="Helical" evidence="6">
    <location>
        <begin position="75"/>
        <end position="93"/>
    </location>
</feature>
<reference evidence="7 8" key="2">
    <citation type="submission" date="2024-03" db="EMBL/GenBank/DDBJ databases">
        <title>The Genome Sequence of Enterococcus sp. DIV2402.</title>
        <authorList>
            <consortium name="The Broad Institute Genomics Platform"/>
            <consortium name="The Broad Institute Microbial Omics Core"/>
            <consortium name="The Broad Institute Genomic Center for Infectious Diseases"/>
            <person name="Earl A."/>
            <person name="Manson A."/>
            <person name="Gilmore M."/>
            <person name="Schwartman J."/>
            <person name="Shea T."/>
            <person name="Abouelleil A."/>
            <person name="Cao P."/>
            <person name="Chapman S."/>
            <person name="Cusick C."/>
            <person name="Young S."/>
            <person name="Neafsey D."/>
            <person name="Nusbaum C."/>
            <person name="Birren B."/>
        </authorList>
    </citation>
    <scope>NUCLEOTIDE SEQUENCE [LARGE SCALE GENOMIC DNA]</scope>
    <source>
        <strain evidence="7 8">DIV2402</strain>
    </source>
</reference>
<comment type="subcellular location">
    <subcellularLocation>
        <location evidence="1">Cell membrane</location>
        <topology evidence="1">Multi-pass membrane protein</topology>
    </subcellularLocation>
</comment>
<evidence type="ECO:0000256" key="6">
    <source>
        <dbReference type="SAM" id="Phobius"/>
    </source>
</evidence>
<protein>
    <submittedName>
        <fullName evidence="7">Uncharacterized protein</fullName>
    </submittedName>
</protein>
<proteinExistence type="predicted"/>
<reference evidence="7 8" key="1">
    <citation type="submission" date="2021-03" db="EMBL/GenBank/DDBJ databases">
        <authorList>
            <person name="Gilmore M.S."/>
            <person name="Schwartzman J."/>
            <person name="Van Tyne D."/>
            <person name="Martin M."/>
            <person name="Earl A.M."/>
            <person name="Manson A.L."/>
            <person name="Straub T."/>
            <person name="Salamzade R."/>
            <person name="Saavedra J."/>
            <person name="Lebreton F."/>
            <person name="Prichula J."/>
            <person name="Schaufler K."/>
            <person name="Gaca A."/>
            <person name="Sgardioli B."/>
            <person name="Wagenaar J."/>
            <person name="Strong T."/>
        </authorList>
    </citation>
    <scope>NUCLEOTIDE SEQUENCE [LARGE SCALE GENOMIC DNA]</scope>
    <source>
        <strain evidence="7 8">DIV2402</strain>
    </source>
</reference>
<feature type="transmembrane region" description="Helical" evidence="6">
    <location>
        <begin position="231"/>
        <end position="250"/>
    </location>
</feature>
<dbReference type="SUPFAM" id="SSF103473">
    <property type="entry name" value="MFS general substrate transporter"/>
    <property type="match status" value="1"/>
</dbReference>
<dbReference type="PANTHER" id="PTHR23513:SF11">
    <property type="entry name" value="STAPHYLOFERRIN A TRANSPORTER"/>
    <property type="match status" value="1"/>
</dbReference>
<keyword evidence="2" id="KW-1003">Cell membrane</keyword>
<evidence type="ECO:0000256" key="2">
    <source>
        <dbReference type="ARBA" id="ARBA00022475"/>
    </source>
</evidence>
<keyword evidence="3 6" id="KW-0812">Transmembrane</keyword>
<evidence type="ECO:0000313" key="7">
    <source>
        <dbReference type="EMBL" id="WYJ77392.1"/>
    </source>
</evidence>
<dbReference type="RefSeq" id="WP_339076116.1">
    <property type="nucleotide sequence ID" value="NZ_CP147251.1"/>
</dbReference>
<accession>A0ABZ2SPC9</accession>
<feature type="transmembrane region" description="Helical" evidence="6">
    <location>
        <begin position="324"/>
        <end position="347"/>
    </location>
</feature>
<feature type="transmembrane region" description="Helical" evidence="6">
    <location>
        <begin position="287"/>
        <end position="312"/>
    </location>
</feature>